<comment type="caution">
    <text evidence="3">The sequence shown here is derived from an EMBL/GenBank/DDBJ whole genome shotgun (WGS) entry which is preliminary data.</text>
</comment>
<dbReference type="EMBL" id="JAUYZK010000001">
    <property type="protein sequence ID" value="MDP2538185.1"/>
    <property type="molecule type" value="Genomic_DNA"/>
</dbReference>
<dbReference type="InterPro" id="IPR029052">
    <property type="entry name" value="Metallo-depent_PP-like"/>
</dbReference>
<accession>A0AA90PIH3</accession>
<dbReference type="GO" id="GO:0016787">
    <property type="term" value="F:hydrolase activity"/>
    <property type="evidence" value="ECO:0007669"/>
    <property type="project" value="InterPro"/>
</dbReference>
<dbReference type="RefSeq" id="WP_305516163.1">
    <property type="nucleotide sequence ID" value="NZ_JAUPEV010000001.1"/>
</dbReference>
<evidence type="ECO:0000259" key="1">
    <source>
        <dbReference type="Pfam" id="PF00149"/>
    </source>
</evidence>
<evidence type="ECO:0000313" key="3">
    <source>
        <dbReference type="EMBL" id="MDP2538185.1"/>
    </source>
</evidence>
<evidence type="ECO:0000313" key="5">
    <source>
        <dbReference type="Proteomes" id="UP001240777"/>
    </source>
</evidence>
<reference evidence="2" key="2">
    <citation type="submission" date="2023-07" db="EMBL/GenBank/DDBJ databases">
        <authorList>
            <person name="Aydin F."/>
            <person name="Tarhane S."/>
            <person name="Saticioglu I.B."/>
            <person name="Karakaya E."/>
            <person name="Abay S."/>
            <person name="Guran O."/>
            <person name="Bozkurt E."/>
            <person name="Uzum N."/>
            <person name="Olgun K."/>
            <person name="Jablonski D."/>
        </authorList>
    </citation>
    <scope>NUCLEOTIDE SEQUENCE</scope>
    <source>
        <strain evidence="2">Faydin-H75</strain>
    </source>
</reference>
<name>A0AA90PIH3_9HELI</name>
<sequence>MKFHLNLDTFVISDSHFGHKAVLLKEPIRNVLATKNGFDDFDSYSVSVWNKHVGTEDFILHLGDLYFSGGYKYLSKLNGNKKLLVGNNDLKKYKLLKGYEDWSLCKKIKLKIDEKKTILQKLKSKWGDALKKDKLLNAIVIDMGIHRVMFSHFPVMSRKRNDRYCDTRDMLDSIYKICDCSLNIHGHTHSRDTSNRFCINVSGEKTEFIPVRIRDILALYS</sequence>
<evidence type="ECO:0000313" key="4">
    <source>
        <dbReference type="Proteomes" id="UP001177258"/>
    </source>
</evidence>
<feature type="domain" description="Calcineurin-like phosphoesterase" evidence="1">
    <location>
        <begin position="11"/>
        <end position="190"/>
    </location>
</feature>
<keyword evidence="5" id="KW-1185">Reference proteome</keyword>
<reference evidence="3 5" key="1">
    <citation type="submission" date="2023-07" db="EMBL/GenBank/DDBJ databases">
        <title>Unpublished Manusciprt.</title>
        <authorList>
            <person name="Aydin F."/>
            <person name="Tarhane S."/>
            <person name="Saticioglu I.B."/>
            <person name="Karakaya E."/>
            <person name="Abay S."/>
            <person name="Guran O."/>
            <person name="Bozkurt E."/>
            <person name="Uzum N."/>
            <person name="Olgun K."/>
            <person name="Jablonski D."/>
        </authorList>
    </citation>
    <scope>NUCLEOTIDE SEQUENCE</scope>
    <source>
        <strain evidence="5">faydin-H75</strain>
        <strain evidence="3">Faydin-H76</strain>
    </source>
</reference>
<organism evidence="3 4">
    <name type="scientific">Helicobacter cappadocius</name>
    <dbReference type="NCBI Taxonomy" id="3063998"/>
    <lineage>
        <taxon>Bacteria</taxon>
        <taxon>Pseudomonadati</taxon>
        <taxon>Campylobacterota</taxon>
        <taxon>Epsilonproteobacteria</taxon>
        <taxon>Campylobacterales</taxon>
        <taxon>Helicobacteraceae</taxon>
        <taxon>Helicobacter</taxon>
    </lineage>
</organism>
<gene>
    <name evidence="2" type="ORF">Q5I04_00085</name>
    <name evidence="3" type="ORF">Q5I06_00085</name>
</gene>
<proteinExistence type="predicted"/>
<protein>
    <recommendedName>
        <fullName evidence="1">Calcineurin-like phosphoesterase domain-containing protein</fullName>
    </recommendedName>
</protein>
<dbReference type="SUPFAM" id="SSF56300">
    <property type="entry name" value="Metallo-dependent phosphatases"/>
    <property type="match status" value="1"/>
</dbReference>
<dbReference type="EMBL" id="JAUPEV010000001">
    <property type="protein sequence ID" value="MDO7252318.1"/>
    <property type="molecule type" value="Genomic_DNA"/>
</dbReference>
<dbReference type="Proteomes" id="UP001240777">
    <property type="component" value="Unassembled WGS sequence"/>
</dbReference>
<dbReference type="Pfam" id="PF00149">
    <property type="entry name" value="Metallophos"/>
    <property type="match status" value="1"/>
</dbReference>
<dbReference type="Proteomes" id="UP001177258">
    <property type="component" value="Unassembled WGS sequence"/>
</dbReference>
<dbReference type="Gene3D" id="3.60.21.10">
    <property type="match status" value="1"/>
</dbReference>
<evidence type="ECO:0000313" key="2">
    <source>
        <dbReference type="EMBL" id="MDO7252318.1"/>
    </source>
</evidence>
<dbReference type="InterPro" id="IPR004843">
    <property type="entry name" value="Calcineurin-like_PHP"/>
</dbReference>
<reference evidence="2 4" key="3">
    <citation type="journal article" date="2024" name="Syst. Appl. Microbiol.">
        <title>Helicobacter cappadocius sp. nov., from lizards: The first psychrotrophic Helicobacter species.</title>
        <authorList>
            <person name="Aydin F."/>
            <person name="Tarhane S."/>
            <person name="Karakaya E."/>
            <person name="Abay S."/>
            <person name="Kayman T."/>
            <person name="Guran O."/>
            <person name="Bozkurt E."/>
            <person name="Uzum N."/>
            <person name="Avci A."/>
            <person name="Olgun K."/>
            <person name="Jablonski D."/>
            <person name="Guran C."/>
            <person name="Burcin Saticioglu I."/>
        </authorList>
    </citation>
    <scope>NUCLEOTIDE SEQUENCE [LARGE SCALE GENOMIC DNA]</scope>
    <source>
        <strain evidence="2">Faydin-H75</strain>
        <strain evidence="4">faydin-H76</strain>
    </source>
</reference>
<dbReference type="AlphaFoldDB" id="A0AA90PIH3"/>